<dbReference type="AlphaFoldDB" id="A0A3N6NP89"/>
<dbReference type="EMBL" id="REFZ01000004">
    <property type="protein sequence ID" value="RQH01473.1"/>
    <property type="molecule type" value="Genomic_DNA"/>
</dbReference>
<dbReference type="Proteomes" id="UP000281431">
    <property type="component" value="Unassembled WGS sequence"/>
</dbReference>
<dbReference type="InterPro" id="IPR006311">
    <property type="entry name" value="TAT_signal"/>
</dbReference>
<dbReference type="OrthoDB" id="375550at2157"/>
<sequence>MDDDSPYTIDRRSVLKAASTSAATLGIASGMASASDDDVSLAEYEAADRIRRVLDEEADQLLEELEAEGYVDSDSLPSLQPTEGNVSRYGRSGTQVQRAEVDGETVPRIALVTESDAYTTELHVYPEAGGTRALVEPTDESDGSLEVFTVDGDEVTASDCWTLDDPYCDMDGCPTPEVELFEIVMCIGGSCMQGSRIGCEVLTTSCHESLPC</sequence>
<dbReference type="PROSITE" id="PS51318">
    <property type="entry name" value="TAT"/>
    <property type="match status" value="1"/>
</dbReference>
<feature type="region of interest" description="Disordered" evidence="1">
    <location>
        <begin position="72"/>
        <end position="101"/>
    </location>
</feature>
<evidence type="ECO:0000313" key="3">
    <source>
        <dbReference type="Proteomes" id="UP000281431"/>
    </source>
</evidence>
<gene>
    <name evidence="2" type="ORF">EA472_08550</name>
</gene>
<name>A0A3N6NP89_NATCH</name>
<evidence type="ECO:0000256" key="1">
    <source>
        <dbReference type="SAM" id="MobiDB-lite"/>
    </source>
</evidence>
<reference evidence="2 3" key="1">
    <citation type="submission" date="2018-10" db="EMBL/GenBank/DDBJ databases">
        <title>Natrarchaeobius chitinivorans gen. nov., sp. nov., and Natrarchaeobius haloalkaliphilus sp. nov., alkaliphilic, chitin-utilizing haloarchaea from hypersaline alkaline lakes.</title>
        <authorList>
            <person name="Sorokin D.Y."/>
            <person name="Elcheninov A.G."/>
            <person name="Kostrikina N.A."/>
            <person name="Bale N.J."/>
            <person name="Sinninghe Damste J.S."/>
            <person name="Khijniak T.V."/>
            <person name="Kublanov I.V."/>
            <person name="Toshchakov S.V."/>
        </authorList>
    </citation>
    <scope>NUCLEOTIDE SEQUENCE [LARGE SCALE GENOMIC DNA]</scope>
    <source>
        <strain evidence="2 3">AArcht7</strain>
    </source>
</reference>
<proteinExistence type="predicted"/>
<keyword evidence="3" id="KW-1185">Reference proteome</keyword>
<evidence type="ECO:0008006" key="4">
    <source>
        <dbReference type="Google" id="ProtNLM"/>
    </source>
</evidence>
<accession>A0A3N6NP89</accession>
<feature type="compositionally biased region" description="Polar residues" evidence="1">
    <location>
        <begin position="75"/>
        <end position="85"/>
    </location>
</feature>
<comment type="caution">
    <text evidence="2">The sequence shown here is derived from an EMBL/GenBank/DDBJ whole genome shotgun (WGS) entry which is preliminary data.</text>
</comment>
<protein>
    <recommendedName>
        <fullName evidence="4">Twin-arginine translocation signal domain-containing protein</fullName>
    </recommendedName>
</protein>
<organism evidence="2 3">
    <name type="scientific">Natrarchaeobius chitinivorans</name>
    <dbReference type="NCBI Taxonomy" id="1679083"/>
    <lineage>
        <taxon>Archaea</taxon>
        <taxon>Methanobacteriati</taxon>
        <taxon>Methanobacteriota</taxon>
        <taxon>Stenosarchaea group</taxon>
        <taxon>Halobacteria</taxon>
        <taxon>Halobacteriales</taxon>
        <taxon>Natrialbaceae</taxon>
        <taxon>Natrarchaeobius</taxon>
    </lineage>
</organism>
<evidence type="ECO:0000313" key="2">
    <source>
        <dbReference type="EMBL" id="RQH01473.1"/>
    </source>
</evidence>